<reference evidence="2 3" key="1">
    <citation type="submission" date="2018-04" db="EMBL/GenBank/DDBJ databases">
        <authorList>
            <person name="Li J."/>
        </authorList>
    </citation>
    <scope>NUCLEOTIDE SEQUENCE [LARGE SCALE GENOMIC DNA]</scope>
    <source>
        <strain evidence="3">30A</strain>
    </source>
</reference>
<dbReference type="KEGG" id="agm:DCE93_10335"/>
<dbReference type="InterPro" id="IPR051158">
    <property type="entry name" value="Metallophosphoesterase_sf"/>
</dbReference>
<dbReference type="Proteomes" id="UP000244729">
    <property type="component" value="Chromosome"/>
</dbReference>
<dbReference type="GO" id="GO:0009245">
    <property type="term" value="P:lipid A biosynthetic process"/>
    <property type="evidence" value="ECO:0007669"/>
    <property type="project" value="TreeGrafter"/>
</dbReference>
<evidence type="ECO:0000259" key="1">
    <source>
        <dbReference type="Pfam" id="PF00149"/>
    </source>
</evidence>
<dbReference type="Pfam" id="PF00149">
    <property type="entry name" value="Metallophos"/>
    <property type="match status" value="1"/>
</dbReference>
<accession>A0A2S0WZW7</accession>
<evidence type="ECO:0000313" key="3">
    <source>
        <dbReference type="Proteomes" id="UP000244729"/>
    </source>
</evidence>
<dbReference type="RefSeq" id="WP_108596710.1">
    <property type="nucleotide sequence ID" value="NZ_CP028913.1"/>
</dbReference>
<feature type="domain" description="Calcineurin-like phosphoesterase" evidence="1">
    <location>
        <begin position="52"/>
        <end position="256"/>
    </location>
</feature>
<proteinExistence type="predicted"/>
<sequence>MTKARTSPAATISLAIAAAGAAALAWGTLVERTRWTLRRVEVPVLPPGAEPIRVLHLSDLHMAPWQREKQEWVRSLADLQPDLIVDTGDNLGHERGIDGIRRAFERFRGVPGVFVNGSNDYFGPVGKNPFLYFAGPSRLGPRAKALDITELHDYFAELGWHDLDNTAAALELRGTHFEFFGVDDPHRGYDRLDLITVAIDELRADDPLGDETWPDAASTARRPTVTVGVTHAPYQRVLNSFVNHGAQLMLAGHTHGGQVCLPGFGALVTNCDIPRDQVKGLSVWRHGLRAAFLNVSAGLGTSIYAPVRFACPPEATLLTLVPTE</sequence>
<dbReference type="EMBL" id="CP028913">
    <property type="protein sequence ID" value="AWB96917.1"/>
    <property type="molecule type" value="Genomic_DNA"/>
</dbReference>
<dbReference type="GO" id="GO:0008758">
    <property type="term" value="F:UDP-2,3-diacylglucosamine hydrolase activity"/>
    <property type="evidence" value="ECO:0007669"/>
    <property type="project" value="TreeGrafter"/>
</dbReference>
<dbReference type="Gene3D" id="3.60.21.10">
    <property type="match status" value="1"/>
</dbReference>
<dbReference type="SUPFAM" id="SSF56300">
    <property type="entry name" value="Metallo-dependent phosphatases"/>
    <property type="match status" value="1"/>
</dbReference>
<dbReference type="OrthoDB" id="9780884at2"/>
<gene>
    <name evidence="2" type="ORF">DCE93_10335</name>
</gene>
<protein>
    <submittedName>
        <fullName evidence="2">Metallophosphatase</fullName>
    </submittedName>
</protein>
<keyword evidence="3" id="KW-1185">Reference proteome</keyword>
<dbReference type="InterPro" id="IPR029052">
    <property type="entry name" value="Metallo-depent_PP-like"/>
</dbReference>
<name>A0A2S0WZW7_9MICO</name>
<evidence type="ECO:0000313" key="2">
    <source>
        <dbReference type="EMBL" id="AWB96917.1"/>
    </source>
</evidence>
<dbReference type="PANTHER" id="PTHR31302:SF20">
    <property type="entry name" value="CONSERVED PROTEIN"/>
    <property type="match status" value="1"/>
</dbReference>
<dbReference type="PANTHER" id="PTHR31302">
    <property type="entry name" value="TRANSMEMBRANE PROTEIN WITH METALLOPHOSPHOESTERASE DOMAIN-RELATED"/>
    <property type="match status" value="1"/>
</dbReference>
<dbReference type="GO" id="GO:0016020">
    <property type="term" value="C:membrane"/>
    <property type="evidence" value="ECO:0007669"/>
    <property type="project" value="GOC"/>
</dbReference>
<organism evidence="2 3">
    <name type="scientific">Agromyces badenianii</name>
    <dbReference type="NCBI Taxonomy" id="2080742"/>
    <lineage>
        <taxon>Bacteria</taxon>
        <taxon>Bacillati</taxon>
        <taxon>Actinomycetota</taxon>
        <taxon>Actinomycetes</taxon>
        <taxon>Micrococcales</taxon>
        <taxon>Microbacteriaceae</taxon>
        <taxon>Agromyces</taxon>
    </lineage>
</organism>
<dbReference type="InterPro" id="IPR004843">
    <property type="entry name" value="Calcineurin-like_PHP"/>
</dbReference>
<dbReference type="AlphaFoldDB" id="A0A2S0WZW7"/>